<organism evidence="1 2">
    <name type="scientific">Solanum bulbocastanum</name>
    <name type="common">Wild potato</name>
    <dbReference type="NCBI Taxonomy" id="147425"/>
    <lineage>
        <taxon>Eukaryota</taxon>
        <taxon>Viridiplantae</taxon>
        <taxon>Streptophyta</taxon>
        <taxon>Embryophyta</taxon>
        <taxon>Tracheophyta</taxon>
        <taxon>Spermatophyta</taxon>
        <taxon>Magnoliopsida</taxon>
        <taxon>eudicotyledons</taxon>
        <taxon>Gunneridae</taxon>
        <taxon>Pentapetalae</taxon>
        <taxon>asterids</taxon>
        <taxon>lamiids</taxon>
        <taxon>Solanales</taxon>
        <taxon>Solanaceae</taxon>
        <taxon>Solanoideae</taxon>
        <taxon>Solaneae</taxon>
        <taxon>Solanum</taxon>
    </lineage>
</organism>
<sequence>MHIEKNIVDSILGTLWNIPAKTKDHAKARFHIRKLDARLKTQNSGVTVVASTTSFASSKDMNPIAADLTYYGRIVDIVELDYYSDFKVELQNCQNFGETTDDAFTAVFGKEQPGRLRCYGRSVKTSSLKKDDETNKLKPKHANEITSLKEVMNEMRKEMRHFFSQLL</sequence>
<dbReference type="PANTHER" id="PTHR48451:SF1">
    <property type="entry name" value="DUF4218 DOMAIN-CONTAINING PROTEIN"/>
    <property type="match status" value="1"/>
</dbReference>
<keyword evidence="2" id="KW-1185">Reference proteome</keyword>
<accession>A0AAN8TGV5</accession>
<dbReference type="EMBL" id="JBANQN010000006">
    <property type="protein sequence ID" value="KAK6786424.1"/>
    <property type="molecule type" value="Genomic_DNA"/>
</dbReference>
<reference evidence="1 2" key="1">
    <citation type="submission" date="2024-02" db="EMBL/GenBank/DDBJ databases">
        <title>de novo genome assembly of Solanum bulbocastanum strain 11H21.</title>
        <authorList>
            <person name="Hosaka A.J."/>
        </authorList>
    </citation>
    <scope>NUCLEOTIDE SEQUENCE [LARGE SCALE GENOMIC DNA]</scope>
    <source>
        <tissue evidence="1">Young leaves</tissue>
    </source>
</reference>
<comment type="caution">
    <text evidence="1">The sequence shown here is derived from an EMBL/GenBank/DDBJ whole genome shotgun (WGS) entry which is preliminary data.</text>
</comment>
<gene>
    <name evidence="1" type="ORF">RDI58_014949</name>
</gene>
<dbReference type="Proteomes" id="UP001371456">
    <property type="component" value="Unassembled WGS sequence"/>
</dbReference>
<protein>
    <submittedName>
        <fullName evidence="1">Uncharacterized protein</fullName>
    </submittedName>
</protein>
<dbReference type="AlphaFoldDB" id="A0AAN8TGV5"/>
<evidence type="ECO:0000313" key="1">
    <source>
        <dbReference type="EMBL" id="KAK6786424.1"/>
    </source>
</evidence>
<proteinExistence type="predicted"/>
<dbReference type="PANTHER" id="PTHR48451">
    <property type="entry name" value="DUF4218 DOMAIN-CONTAINING PROTEIN"/>
    <property type="match status" value="1"/>
</dbReference>
<name>A0AAN8TGV5_SOLBU</name>
<evidence type="ECO:0000313" key="2">
    <source>
        <dbReference type="Proteomes" id="UP001371456"/>
    </source>
</evidence>